<comment type="caution">
    <text evidence="2">The sequence shown here is derived from an EMBL/GenBank/DDBJ whole genome shotgun (WGS) entry which is preliminary data.</text>
</comment>
<dbReference type="RefSeq" id="WP_168018220.1">
    <property type="nucleotide sequence ID" value="NZ_JAATEP010000053.1"/>
</dbReference>
<evidence type="ECO:0000256" key="1">
    <source>
        <dbReference type="SAM" id="Phobius"/>
    </source>
</evidence>
<dbReference type="EMBL" id="JAATEP010000053">
    <property type="protein sequence ID" value="NJP96684.1"/>
    <property type="molecule type" value="Genomic_DNA"/>
</dbReference>
<evidence type="ECO:0000313" key="3">
    <source>
        <dbReference type="Proteomes" id="UP000696294"/>
    </source>
</evidence>
<evidence type="ECO:0000313" key="2">
    <source>
        <dbReference type="EMBL" id="NJP96684.1"/>
    </source>
</evidence>
<gene>
    <name evidence="2" type="ORF">HCN51_45900</name>
</gene>
<proteinExistence type="predicted"/>
<sequence length="382" mass="40640">MKQRNVLDVLAAARPADLGELEGVPGLASRERRRSRWIGVVAASLATAVVIGGVALPRLIGGGVSTGRLLGGSAAGPLDGAAERAATRRDASGRYWHAAGFILGEQVVGTARQPYRIKTRVRTSRWTSRDPARPLVLAQHGLPSVPASRADEATWRRAGAPRLCGDDADCDNDTAPLGHTRYLFMPGNWPFHDEGLALGVDELLDLPQEPGALKERLLSFWPAYSKGMAEWPAPPSGASLPGKDSWLLGLSLDLLQYGPVRPGTRASLYRMVADLPGTRALGRVRDGEGRWGLAVGWTRPLADGQVEQRLVVDETDGDLLSVQNVVVKAWTYDPPGTTGLAGLPVGTVYQEIVHEQPGWTDVSASLPASCPARPVAGDQCVG</sequence>
<keyword evidence="1" id="KW-1133">Transmembrane helix</keyword>
<keyword evidence="1" id="KW-0812">Transmembrane</keyword>
<feature type="transmembrane region" description="Helical" evidence="1">
    <location>
        <begin position="37"/>
        <end position="56"/>
    </location>
</feature>
<organism evidence="2 3">
    <name type="scientific">Nonomuraea composti</name>
    <dbReference type="NCBI Taxonomy" id="2720023"/>
    <lineage>
        <taxon>Bacteria</taxon>
        <taxon>Bacillati</taxon>
        <taxon>Actinomycetota</taxon>
        <taxon>Actinomycetes</taxon>
        <taxon>Streptosporangiales</taxon>
        <taxon>Streptosporangiaceae</taxon>
        <taxon>Nonomuraea</taxon>
    </lineage>
</organism>
<keyword evidence="3" id="KW-1185">Reference proteome</keyword>
<accession>A0ABX1BFZ5</accession>
<keyword evidence="1" id="KW-0472">Membrane</keyword>
<name>A0ABX1BFZ5_9ACTN</name>
<protein>
    <submittedName>
        <fullName evidence="2">Uncharacterized protein</fullName>
    </submittedName>
</protein>
<dbReference type="Proteomes" id="UP000696294">
    <property type="component" value="Unassembled WGS sequence"/>
</dbReference>
<reference evidence="2 3" key="1">
    <citation type="submission" date="2020-03" db="EMBL/GenBank/DDBJ databases">
        <title>WGS of actinomycetes isolated from Thailand.</title>
        <authorList>
            <person name="Thawai C."/>
        </authorList>
    </citation>
    <scope>NUCLEOTIDE SEQUENCE [LARGE SCALE GENOMIC DNA]</scope>
    <source>
        <strain evidence="2 3">FMUSA5-5</strain>
    </source>
</reference>